<dbReference type="EMBL" id="ABEU02000004">
    <property type="protein sequence ID" value="PNR56125.1"/>
    <property type="molecule type" value="Genomic_DNA"/>
</dbReference>
<dbReference type="InterPro" id="IPR056813">
    <property type="entry name" value="GIL1_IRKI_C"/>
</dbReference>
<evidence type="ECO:0000313" key="6">
    <source>
        <dbReference type="Proteomes" id="UP000006727"/>
    </source>
</evidence>
<keyword evidence="6" id="KW-1185">Reference proteome</keyword>
<dbReference type="OrthoDB" id="1915848at2759"/>
<evidence type="ECO:0000313" key="5">
    <source>
        <dbReference type="EnsemblPlants" id="PAC:32920057.CDS.1"/>
    </source>
</evidence>
<reference evidence="4 6" key="1">
    <citation type="journal article" date="2008" name="Science">
        <title>The Physcomitrella genome reveals evolutionary insights into the conquest of land by plants.</title>
        <authorList>
            <person name="Rensing S."/>
            <person name="Lang D."/>
            <person name="Zimmer A."/>
            <person name="Terry A."/>
            <person name="Salamov A."/>
            <person name="Shapiro H."/>
            <person name="Nishiyama T."/>
            <person name="Perroud P.-F."/>
            <person name="Lindquist E."/>
            <person name="Kamisugi Y."/>
            <person name="Tanahashi T."/>
            <person name="Sakakibara K."/>
            <person name="Fujita T."/>
            <person name="Oishi K."/>
            <person name="Shin-I T."/>
            <person name="Kuroki Y."/>
            <person name="Toyoda A."/>
            <person name="Suzuki Y."/>
            <person name="Hashimoto A."/>
            <person name="Yamaguchi K."/>
            <person name="Sugano A."/>
            <person name="Kohara Y."/>
            <person name="Fujiyama A."/>
            <person name="Anterola A."/>
            <person name="Aoki S."/>
            <person name="Ashton N."/>
            <person name="Barbazuk W.B."/>
            <person name="Barker E."/>
            <person name="Bennetzen J."/>
            <person name="Bezanilla M."/>
            <person name="Blankenship R."/>
            <person name="Cho S.H."/>
            <person name="Dutcher S."/>
            <person name="Estelle M."/>
            <person name="Fawcett J.A."/>
            <person name="Gundlach H."/>
            <person name="Hanada K."/>
            <person name="Heyl A."/>
            <person name="Hicks K.A."/>
            <person name="Hugh J."/>
            <person name="Lohr M."/>
            <person name="Mayer K."/>
            <person name="Melkozernov A."/>
            <person name="Murata T."/>
            <person name="Nelson D."/>
            <person name="Pils B."/>
            <person name="Prigge M."/>
            <person name="Reiss B."/>
            <person name="Renner T."/>
            <person name="Rombauts S."/>
            <person name="Rushton P."/>
            <person name="Sanderfoot A."/>
            <person name="Schween G."/>
            <person name="Shiu S.-H."/>
            <person name="Stueber K."/>
            <person name="Theodoulou F.L."/>
            <person name="Tu H."/>
            <person name="Van de Peer Y."/>
            <person name="Verrier P.J."/>
            <person name="Waters E."/>
            <person name="Wood A."/>
            <person name="Yang L."/>
            <person name="Cove D."/>
            <person name="Cuming A."/>
            <person name="Hasebe M."/>
            <person name="Lucas S."/>
            <person name="Mishler D.B."/>
            <person name="Reski R."/>
            <person name="Grigoriev I."/>
            <person name="Quatrano R.S."/>
            <person name="Boore J.L."/>
        </authorList>
    </citation>
    <scope>NUCLEOTIDE SEQUENCE [LARGE SCALE GENOMIC DNA]</scope>
    <source>
        <strain evidence="5 6">cv. Gransden 2004</strain>
    </source>
</reference>
<gene>
    <name evidence="5" type="primary">LOC112281601</name>
    <name evidence="4" type="ORF">PHYPA_007022</name>
</gene>
<dbReference type="PaxDb" id="3218-PP1S496_8V6.1"/>
<dbReference type="AlphaFoldDB" id="A0A2K1KQS7"/>
<dbReference type="GO" id="GO:0009959">
    <property type="term" value="P:negative gravitropism"/>
    <property type="evidence" value="ECO:0007669"/>
    <property type="project" value="InterPro"/>
</dbReference>
<proteinExistence type="predicted"/>
<evidence type="ECO:0000259" key="3">
    <source>
        <dbReference type="Pfam" id="PF24994"/>
    </source>
</evidence>
<dbReference type="Gramene" id="Pp3c4_32300V3.1">
    <property type="protein sequence ID" value="PAC:32920057.CDS.1"/>
    <property type="gene ID" value="Pp3c4_32300"/>
</dbReference>
<dbReference type="EnsemblPlants" id="Pp3c4_32300V3.1">
    <property type="protein sequence ID" value="PAC:32920057.CDS.1"/>
    <property type="gene ID" value="Pp3c4_32300"/>
</dbReference>
<dbReference type="Gramene" id="Pp3c4_32300V3.2">
    <property type="protein sequence ID" value="PAC:32920058.CDS.1"/>
    <property type="gene ID" value="Pp3c4_32300"/>
</dbReference>
<dbReference type="PANTHER" id="PTHR31161">
    <property type="entry name" value="PROTEIN GRAVITROPIC IN THE LIGHT 1"/>
    <property type="match status" value="1"/>
</dbReference>
<feature type="domain" description="GIL1/IRKI C-terminal" evidence="3">
    <location>
        <begin position="473"/>
        <end position="524"/>
    </location>
</feature>
<evidence type="ECO:0000256" key="1">
    <source>
        <dbReference type="SAM" id="Coils"/>
    </source>
</evidence>
<feature type="compositionally biased region" description="Basic and acidic residues" evidence="2">
    <location>
        <begin position="64"/>
        <end position="80"/>
    </location>
</feature>
<evidence type="ECO:0000256" key="2">
    <source>
        <dbReference type="SAM" id="MobiDB-lite"/>
    </source>
</evidence>
<accession>A0A2K1KQS7</accession>
<reference evidence="5" key="3">
    <citation type="submission" date="2020-12" db="UniProtKB">
        <authorList>
            <consortium name="EnsemblPlants"/>
        </authorList>
    </citation>
    <scope>IDENTIFICATION</scope>
</reference>
<sequence length="540" mass="61309">MSTMNSTPNGAPLCLVNSTDVHGASPASDQQQNLDLGGTPCDGADYQASVPEQSHNGGGALAHSNEKHQGEYAEAARRGGSHYEKRFATPAIDPVSQTSSPTHQHLITLHPQYLWLTSALFRYTFGFFGNTVESEKPVDGEMLQITTKFNSLKKENEELKTVCSDMKYKLGREQHRLLYVIEQRDAMLQAKDNVLKKAETDLQKIREEARTLAQNVQYWRANTHHYEAIADRLDKQLLCLEQSNSKAPGTTGAHKDSPAVPPNLKKSVFVVAEKAFECSKAFLDFFKKPLENHEVFQNPPEWADKRFRKFEVEAYICSHMFAGFENDSYHDSFECTQGSERYLLANHKDTEFFMKNQDLEIRHQRYLEEYYSLQKFGLKGIMRDLKNIVASTNPFHLFCYRKLHNIITSLNVSCEEFGPFQESDGDYSKNLLFCHLATNPKYCDNVLEPFVNLAKVTFLLHRLAFQFQPPARIFRYARGTRFDPTYMENAFPIDVNDSDQELVVGLLIVPGFQVGATIVKCTVYLVPSSMVVSPGSHHAN</sequence>
<feature type="region of interest" description="Disordered" evidence="2">
    <location>
        <begin position="17"/>
        <end position="80"/>
    </location>
</feature>
<name>A0A2K1KQS7_PHYPA</name>
<dbReference type="Pfam" id="PF24994">
    <property type="entry name" value="GIL1_IRKI_C"/>
    <property type="match status" value="1"/>
</dbReference>
<dbReference type="Proteomes" id="UP000006727">
    <property type="component" value="Chromosome 4"/>
</dbReference>
<dbReference type="GO" id="GO:0009639">
    <property type="term" value="P:response to red or far red light"/>
    <property type="evidence" value="ECO:0007669"/>
    <property type="project" value="InterPro"/>
</dbReference>
<dbReference type="EnsemblPlants" id="Pp3c4_32300V3.2">
    <property type="protein sequence ID" value="PAC:32920058.CDS.1"/>
    <property type="gene ID" value="Pp3c4_32300"/>
</dbReference>
<dbReference type="InterPro" id="IPR040225">
    <property type="entry name" value="GIL1-like"/>
</dbReference>
<dbReference type="GeneID" id="112281601"/>
<organism evidence="4">
    <name type="scientific">Physcomitrium patens</name>
    <name type="common">Spreading-leaved earth moss</name>
    <name type="synonym">Physcomitrella patens</name>
    <dbReference type="NCBI Taxonomy" id="3218"/>
    <lineage>
        <taxon>Eukaryota</taxon>
        <taxon>Viridiplantae</taxon>
        <taxon>Streptophyta</taxon>
        <taxon>Embryophyta</taxon>
        <taxon>Bryophyta</taxon>
        <taxon>Bryophytina</taxon>
        <taxon>Bryopsida</taxon>
        <taxon>Funariidae</taxon>
        <taxon>Funariales</taxon>
        <taxon>Funariaceae</taxon>
        <taxon>Physcomitrium</taxon>
    </lineage>
</organism>
<reference evidence="4 6" key="2">
    <citation type="journal article" date="2018" name="Plant J.">
        <title>The Physcomitrella patens chromosome-scale assembly reveals moss genome structure and evolution.</title>
        <authorList>
            <person name="Lang D."/>
            <person name="Ullrich K.K."/>
            <person name="Murat F."/>
            <person name="Fuchs J."/>
            <person name="Jenkins J."/>
            <person name="Haas F.B."/>
            <person name="Piednoel M."/>
            <person name="Gundlach H."/>
            <person name="Van Bel M."/>
            <person name="Meyberg R."/>
            <person name="Vives C."/>
            <person name="Morata J."/>
            <person name="Symeonidi A."/>
            <person name="Hiss M."/>
            <person name="Muchero W."/>
            <person name="Kamisugi Y."/>
            <person name="Saleh O."/>
            <person name="Blanc G."/>
            <person name="Decker E.L."/>
            <person name="van Gessel N."/>
            <person name="Grimwood J."/>
            <person name="Hayes R.D."/>
            <person name="Graham S.W."/>
            <person name="Gunter L.E."/>
            <person name="McDaniel S.F."/>
            <person name="Hoernstein S.N.W."/>
            <person name="Larsson A."/>
            <person name="Li F.W."/>
            <person name="Perroud P.F."/>
            <person name="Phillips J."/>
            <person name="Ranjan P."/>
            <person name="Rokshar D.S."/>
            <person name="Rothfels C.J."/>
            <person name="Schneider L."/>
            <person name="Shu S."/>
            <person name="Stevenson D.W."/>
            <person name="Thummler F."/>
            <person name="Tillich M."/>
            <person name="Villarreal Aguilar J.C."/>
            <person name="Widiez T."/>
            <person name="Wong G.K."/>
            <person name="Wymore A."/>
            <person name="Zhang Y."/>
            <person name="Zimmer A.D."/>
            <person name="Quatrano R.S."/>
            <person name="Mayer K.F.X."/>
            <person name="Goodstein D."/>
            <person name="Casacuberta J.M."/>
            <person name="Vandepoele K."/>
            <person name="Reski R."/>
            <person name="Cuming A.C."/>
            <person name="Tuskan G.A."/>
            <person name="Maumus F."/>
            <person name="Salse J."/>
            <person name="Schmutz J."/>
            <person name="Rensing S.A."/>
        </authorList>
    </citation>
    <scope>NUCLEOTIDE SEQUENCE [LARGE SCALE GENOMIC DNA]</scope>
    <source>
        <strain evidence="5 6">cv. Gransden 2004</strain>
    </source>
</reference>
<evidence type="ECO:0000313" key="4">
    <source>
        <dbReference type="EMBL" id="PNR56125.1"/>
    </source>
</evidence>
<feature type="coiled-coil region" evidence="1">
    <location>
        <begin position="188"/>
        <end position="215"/>
    </location>
</feature>
<keyword evidence="1" id="KW-0175">Coiled coil</keyword>
<dbReference type="RefSeq" id="XP_024374020.1">
    <property type="nucleotide sequence ID" value="XM_024518252.2"/>
</dbReference>
<protein>
    <recommendedName>
        <fullName evidence="3">GIL1/IRKI C-terminal domain-containing protein</fullName>
    </recommendedName>
</protein>